<sequence length="52" mass="5923">MIYGLNILKSSDENFSDTGFDLKILHTAITRPMHYLHGLYKGNIASHLKEFA</sequence>
<protein>
    <submittedName>
        <fullName evidence="1">Uncharacterized protein</fullName>
    </submittedName>
</protein>
<reference evidence="1" key="1">
    <citation type="journal article" date="2014" name="Genome Announc.">
        <title>Draft Genome Sequence of Clostridium straminisolvens Strain JCM 21531T, Isolated from a Cellulose-Degrading Bacterial Community.</title>
        <authorList>
            <person name="Yuki M."/>
            <person name="Oshima K."/>
            <person name="Suda W."/>
            <person name="Sakamoto M."/>
            <person name="Kitamura K."/>
            <person name="Iida T."/>
            <person name="Hattori M."/>
            <person name="Ohkuma M."/>
        </authorList>
    </citation>
    <scope>NUCLEOTIDE SEQUENCE [LARGE SCALE GENOMIC DNA]</scope>
    <source>
        <strain evidence="1">JCM 21531</strain>
    </source>
</reference>
<comment type="caution">
    <text evidence="1">The sequence shown here is derived from an EMBL/GenBank/DDBJ whole genome shotgun (WGS) entry which is preliminary data.</text>
</comment>
<dbReference type="InterPro" id="IPR027417">
    <property type="entry name" value="P-loop_NTPase"/>
</dbReference>
<dbReference type="Gene3D" id="3.40.50.300">
    <property type="entry name" value="P-loop containing nucleotide triphosphate hydrolases"/>
    <property type="match status" value="1"/>
</dbReference>
<dbReference type="EMBL" id="BAVR01000015">
    <property type="protein sequence ID" value="GAE88217.1"/>
    <property type="molecule type" value="Genomic_DNA"/>
</dbReference>
<accession>W4V4X4</accession>
<organism evidence="1 2">
    <name type="scientific">Acetivibrio straminisolvens JCM 21531</name>
    <dbReference type="NCBI Taxonomy" id="1294263"/>
    <lineage>
        <taxon>Bacteria</taxon>
        <taxon>Bacillati</taxon>
        <taxon>Bacillota</taxon>
        <taxon>Clostridia</taxon>
        <taxon>Eubacteriales</taxon>
        <taxon>Oscillospiraceae</taxon>
        <taxon>Acetivibrio</taxon>
    </lineage>
</organism>
<proteinExistence type="predicted"/>
<dbReference type="AlphaFoldDB" id="W4V4X4"/>
<name>W4V4X4_9FIRM</name>
<keyword evidence="2" id="KW-1185">Reference proteome</keyword>
<gene>
    <name evidence="1" type="ORF">JCM21531_1647</name>
</gene>
<evidence type="ECO:0000313" key="1">
    <source>
        <dbReference type="EMBL" id="GAE88217.1"/>
    </source>
</evidence>
<dbReference type="Proteomes" id="UP000019109">
    <property type="component" value="Unassembled WGS sequence"/>
</dbReference>
<evidence type="ECO:0000313" key="2">
    <source>
        <dbReference type="Proteomes" id="UP000019109"/>
    </source>
</evidence>